<organism evidence="2 3">
    <name type="scientific">Schizosaccharomyces japonicus (strain yFS275 / FY16936)</name>
    <name type="common">Fission yeast</name>
    <dbReference type="NCBI Taxonomy" id="402676"/>
    <lineage>
        <taxon>Eukaryota</taxon>
        <taxon>Fungi</taxon>
        <taxon>Dikarya</taxon>
        <taxon>Ascomycota</taxon>
        <taxon>Taphrinomycotina</taxon>
        <taxon>Schizosaccharomycetes</taxon>
        <taxon>Schizosaccharomycetales</taxon>
        <taxon>Schizosaccharomycetaceae</taxon>
        <taxon>Schizosaccharomyces</taxon>
    </lineage>
</organism>
<proteinExistence type="predicted"/>
<feature type="compositionally biased region" description="Basic residues" evidence="1">
    <location>
        <begin position="42"/>
        <end position="52"/>
    </location>
</feature>
<dbReference type="GeneID" id="7049785"/>
<dbReference type="Proteomes" id="UP000001744">
    <property type="component" value="Unassembled WGS sequence"/>
</dbReference>
<feature type="region of interest" description="Disordered" evidence="1">
    <location>
        <begin position="184"/>
        <end position="204"/>
    </location>
</feature>
<name>B6K7C2_SCHJY</name>
<gene>
    <name evidence="2" type="ORF">SJAG_04630</name>
</gene>
<accession>B6K7C2</accession>
<protein>
    <submittedName>
        <fullName evidence="2">Uncharacterized protein</fullName>
    </submittedName>
</protein>
<evidence type="ECO:0000313" key="2">
    <source>
        <dbReference type="EMBL" id="EEB09426.1"/>
    </source>
</evidence>
<keyword evidence="3" id="KW-1185">Reference proteome</keyword>
<dbReference type="EMBL" id="KE651168">
    <property type="protein sequence ID" value="EEB09426.1"/>
    <property type="molecule type" value="Genomic_DNA"/>
</dbReference>
<dbReference type="AlphaFoldDB" id="B6K7C2"/>
<feature type="region of interest" description="Disordered" evidence="1">
    <location>
        <begin position="27"/>
        <end position="64"/>
    </location>
</feature>
<sequence>MSWLVQDLENIAWENIVKPKPKVKTYRSKAVREQNEKASLGQKHKTQNRRSTRTPLAVKQGNNGASKDWKRLEAHAKGINARKLKGRESKGYGDVLPAIFSIIITPPVTPKRRTSKQSSIGVSTKALDSNHLELVDFNIPADVSQINFADCIQTSTPKKNRREDITEEEDDELVTQIPSLQFRRGSLKAPSQRSPTKARRTWKEYDEEEDEIVCQFATANNSSVA</sequence>
<dbReference type="RefSeq" id="XP_002175719.1">
    <property type="nucleotide sequence ID" value="XM_002175683.2"/>
</dbReference>
<evidence type="ECO:0000313" key="3">
    <source>
        <dbReference type="Proteomes" id="UP000001744"/>
    </source>
</evidence>
<dbReference type="JaponicusDB" id="SJAG_04630"/>
<evidence type="ECO:0000256" key="1">
    <source>
        <dbReference type="SAM" id="MobiDB-lite"/>
    </source>
</evidence>
<dbReference type="HOGENOM" id="CLU_1230532_0_0_1"/>
<dbReference type="VEuPathDB" id="FungiDB:SJAG_04630"/>
<reference evidence="2 3" key="1">
    <citation type="journal article" date="2011" name="Science">
        <title>Comparative functional genomics of the fission yeasts.</title>
        <authorList>
            <person name="Rhind N."/>
            <person name="Chen Z."/>
            <person name="Yassour M."/>
            <person name="Thompson D.A."/>
            <person name="Haas B.J."/>
            <person name="Habib N."/>
            <person name="Wapinski I."/>
            <person name="Roy S."/>
            <person name="Lin M.F."/>
            <person name="Heiman D.I."/>
            <person name="Young S.K."/>
            <person name="Furuya K."/>
            <person name="Guo Y."/>
            <person name="Pidoux A."/>
            <person name="Chen H.M."/>
            <person name="Robbertse B."/>
            <person name="Goldberg J.M."/>
            <person name="Aoki K."/>
            <person name="Bayne E.H."/>
            <person name="Berlin A.M."/>
            <person name="Desjardins C.A."/>
            <person name="Dobbs E."/>
            <person name="Dukaj L."/>
            <person name="Fan L."/>
            <person name="FitzGerald M.G."/>
            <person name="French C."/>
            <person name="Gujja S."/>
            <person name="Hansen K."/>
            <person name="Keifenheim D."/>
            <person name="Levin J.Z."/>
            <person name="Mosher R.A."/>
            <person name="Mueller C.A."/>
            <person name="Pfiffner J."/>
            <person name="Priest M."/>
            <person name="Russ C."/>
            <person name="Smialowska A."/>
            <person name="Swoboda P."/>
            <person name="Sykes S.M."/>
            <person name="Vaughn M."/>
            <person name="Vengrova S."/>
            <person name="Yoder R."/>
            <person name="Zeng Q."/>
            <person name="Allshire R."/>
            <person name="Baulcombe D."/>
            <person name="Birren B.W."/>
            <person name="Brown W."/>
            <person name="Ekwall K."/>
            <person name="Kellis M."/>
            <person name="Leatherwood J."/>
            <person name="Levin H."/>
            <person name="Margalit H."/>
            <person name="Martienssen R."/>
            <person name="Nieduszynski C.A."/>
            <person name="Spatafora J.W."/>
            <person name="Friedman N."/>
            <person name="Dalgaard J.Z."/>
            <person name="Baumann P."/>
            <person name="Niki H."/>
            <person name="Regev A."/>
            <person name="Nusbaum C."/>
        </authorList>
    </citation>
    <scope>NUCLEOTIDE SEQUENCE [LARGE SCALE GENOMIC DNA]</scope>
    <source>
        <strain evidence="3">yFS275 / FY16936</strain>
    </source>
</reference>